<reference evidence="2 3" key="1">
    <citation type="submission" date="2016-02" db="EMBL/GenBank/DDBJ databases">
        <authorList>
            <person name="Wen L."/>
            <person name="He K."/>
            <person name="Yang H."/>
        </authorList>
    </citation>
    <scope>NUCLEOTIDE SEQUENCE [LARGE SCALE GENOMIC DNA]</scope>
    <source>
        <strain evidence="2 3">CD09_2</strain>
    </source>
</reference>
<proteinExistence type="predicted"/>
<sequence>MVMIGKWAAALGAVVALGGALSPHVANAKAPGQIILTPQSEEALVIIKTDWWQPAPSMHSAFKLLLSTYVDSEARLSSGPFSGTALFEAKQKNFLDGYLMVPVKPGRWVVRSYSQQDSWALCFNAASLQFEAKPGQVVYLGRFDALSHRQQLTRQAIASGNTSIRGGGFVDYFDLPQGPIFAPVDAPQIAAVQTMLARRVPGVSVPVQAVAFTPATFGTGSTLYGTRRCGGYFPASGKGKADKS</sequence>
<name>A0A177JT43_SPHYA</name>
<accession>A0A177JT43</accession>
<organism evidence="2 3">
    <name type="scientific">Sphingobium yanoikuyae</name>
    <name type="common">Sphingomonas yanoikuyae</name>
    <dbReference type="NCBI Taxonomy" id="13690"/>
    <lineage>
        <taxon>Bacteria</taxon>
        <taxon>Pseudomonadati</taxon>
        <taxon>Pseudomonadota</taxon>
        <taxon>Alphaproteobacteria</taxon>
        <taxon>Sphingomonadales</taxon>
        <taxon>Sphingomonadaceae</taxon>
        <taxon>Sphingobium</taxon>
    </lineage>
</organism>
<dbReference type="RefSeq" id="WP_017503201.1">
    <property type="nucleotide sequence ID" value="NZ_LSTR01000032.1"/>
</dbReference>
<dbReference type="EMBL" id="LSTR01000032">
    <property type="protein sequence ID" value="OAH43906.1"/>
    <property type="molecule type" value="Genomic_DNA"/>
</dbReference>
<protein>
    <submittedName>
        <fullName evidence="2">Uncharacterized protein</fullName>
    </submittedName>
</protein>
<dbReference type="Proteomes" id="UP000077262">
    <property type="component" value="Unassembled WGS sequence"/>
</dbReference>
<evidence type="ECO:0000313" key="2">
    <source>
        <dbReference type="EMBL" id="OAH43906.1"/>
    </source>
</evidence>
<feature type="signal peptide" evidence="1">
    <location>
        <begin position="1"/>
        <end position="28"/>
    </location>
</feature>
<keyword evidence="1" id="KW-0732">Signal</keyword>
<evidence type="ECO:0000256" key="1">
    <source>
        <dbReference type="SAM" id="SignalP"/>
    </source>
</evidence>
<comment type="caution">
    <text evidence="2">The sequence shown here is derived from an EMBL/GenBank/DDBJ whole genome shotgun (WGS) entry which is preliminary data.</text>
</comment>
<evidence type="ECO:0000313" key="3">
    <source>
        <dbReference type="Proteomes" id="UP000077262"/>
    </source>
</evidence>
<dbReference type="AlphaFoldDB" id="A0A177JT43"/>
<feature type="chain" id="PRO_5008065403" evidence="1">
    <location>
        <begin position="29"/>
        <end position="244"/>
    </location>
</feature>
<gene>
    <name evidence="2" type="ORF">AX777_12440</name>
</gene>